<dbReference type="Proteomes" id="UP000609651">
    <property type="component" value="Unassembled WGS sequence"/>
</dbReference>
<keyword evidence="1" id="KW-0812">Transmembrane</keyword>
<sequence>MSAASTVTCVICQRELEIPPHGAGGTVTCPQCGEANQIAAGDRSNVMAPTCPVCGASVGADDPACGQCGELLGSLTDRAGEGLVQTGGPRSSSTTLGAIVRDSAKDFGRHWLLLCSTALGAQCLWIMLFVTQVFLGIGGILLGAEVLHGALPGDADVLCFFFGYGLGALAALPLNAAVPMGLANLDLAVVRGTLPRGGRSGEGSRFSPLWRPRGRRRMLLCGLIVLGLLAGQLIAWALLVEAWEREFRAVVGSYDALQTLAFAGFAVPTVVMWTLFWPLPFLIVERPDLRHARPLKACLTLPAGRWGGHVAISLVTAVMLFLATLPWTLLLPIVGPMVGLLLAHAYDRGARVAEEAEEPRALDPAGLL</sequence>
<accession>A0ABX1V973</accession>
<organism evidence="2 3">
    <name type="scientific">Alienimonas chondri</name>
    <dbReference type="NCBI Taxonomy" id="2681879"/>
    <lineage>
        <taxon>Bacteria</taxon>
        <taxon>Pseudomonadati</taxon>
        <taxon>Planctomycetota</taxon>
        <taxon>Planctomycetia</taxon>
        <taxon>Planctomycetales</taxon>
        <taxon>Planctomycetaceae</taxon>
        <taxon>Alienimonas</taxon>
    </lineage>
</organism>
<keyword evidence="1" id="KW-1133">Transmembrane helix</keyword>
<name>A0ABX1V973_9PLAN</name>
<feature type="transmembrane region" description="Helical" evidence="1">
    <location>
        <begin position="111"/>
        <end position="135"/>
    </location>
</feature>
<feature type="transmembrane region" description="Helical" evidence="1">
    <location>
        <begin position="259"/>
        <end position="283"/>
    </location>
</feature>
<reference evidence="2 3" key="1">
    <citation type="journal article" date="2020" name="Syst. Appl. Microbiol.">
        <title>Alienimonas chondri sp. nov., a novel planctomycete isolated from the biofilm of the red alga Chondrus crispus.</title>
        <authorList>
            <person name="Vitorino I."/>
            <person name="Albuquerque L."/>
            <person name="Wiegand S."/>
            <person name="Kallscheuer N."/>
            <person name="da Costa M.S."/>
            <person name="Lobo-da-Cunha A."/>
            <person name="Jogler C."/>
            <person name="Lage O.M."/>
        </authorList>
    </citation>
    <scope>NUCLEOTIDE SEQUENCE [LARGE SCALE GENOMIC DNA]</scope>
    <source>
        <strain evidence="2 3">LzC2</strain>
    </source>
</reference>
<evidence type="ECO:0000313" key="3">
    <source>
        <dbReference type="Proteomes" id="UP000609651"/>
    </source>
</evidence>
<evidence type="ECO:0000313" key="2">
    <source>
        <dbReference type="EMBL" id="NNJ24657.1"/>
    </source>
</evidence>
<comment type="caution">
    <text evidence="2">The sequence shown here is derived from an EMBL/GenBank/DDBJ whole genome shotgun (WGS) entry which is preliminary data.</text>
</comment>
<proteinExistence type="predicted"/>
<dbReference type="RefSeq" id="WP_171183855.1">
    <property type="nucleotide sequence ID" value="NZ_WTPX01000014.1"/>
</dbReference>
<evidence type="ECO:0000256" key="1">
    <source>
        <dbReference type="SAM" id="Phobius"/>
    </source>
</evidence>
<evidence type="ECO:0008006" key="4">
    <source>
        <dbReference type="Google" id="ProtNLM"/>
    </source>
</evidence>
<protein>
    <recommendedName>
        <fullName evidence="4">Zinc ribbon domain-containing protein</fullName>
    </recommendedName>
</protein>
<gene>
    <name evidence="2" type="ORF">LzC2_07160</name>
</gene>
<feature type="transmembrane region" description="Helical" evidence="1">
    <location>
        <begin position="303"/>
        <end position="323"/>
    </location>
</feature>
<dbReference type="EMBL" id="WTPX01000014">
    <property type="protein sequence ID" value="NNJ24657.1"/>
    <property type="molecule type" value="Genomic_DNA"/>
</dbReference>
<feature type="transmembrane region" description="Helical" evidence="1">
    <location>
        <begin position="218"/>
        <end position="239"/>
    </location>
</feature>
<keyword evidence="3" id="KW-1185">Reference proteome</keyword>
<keyword evidence="1" id="KW-0472">Membrane</keyword>
<feature type="transmembrane region" description="Helical" evidence="1">
    <location>
        <begin position="155"/>
        <end position="174"/>
    </location>
</feature>
<feature type="transmembrane region" description="Helical" evidence="1">
    <location>
        <begin position="329"/>
        <end position="346"/>
    </location>
</feature>